<dbReference type="EC" id="1.1.1.133" evidence="2"/>
<dbReference type="InterPro" id="IPR029903">
    <property type="entry name" value="RmlD-like-bd"/>
</dbReference>
<gene>
    <name evidence="4" type="primary">rfbD</name>
    <name evidence="4" type="ORF">HGB38_07230</name>
</gene>
<dbReference type="EMBL" id="JAAXOS010000003">
    <property type="protein sequence ID" value="NKY26012.1"/>
    <property type="molecule type" value="Genomic_DNA"/>
</dbReference>
<keyword evidence="2 4" id="KW-0560">Oxidoreductase</keyword>
<accession>A0A7X6L1K2</accession>
<dbReference type="Gene3D" id="3.40.50.720">
    <property type="entry name" value="NAD(P)-binding Rossmann-like Domain"/>
    <property type="match status" value="1"/>
</dbReference>
<dbReference type="UniPathway" id="UPA00124"/>
<comment type="function">
    <text evidence="2">Catalyzes the reduction of dTDP-6-deoxy-L-lyxo-4-hexulose to yield dTDP-L-rhamnose.</text>
</comment>
<dbReference type="GO" id="GO:0019305">
    <property type="term" value="P:dTDP-rhamnose biosynthetic process"/>
    <property type="evidence" value="ECO:0007669"/>
    <property type="project" value="UniProtKB-UniPathway"/>
</dbReference>
<comment type="caution">
    <text evidence="4">The sequence shown here is derived from an EMBL/GenBank/DDBJ whole genome shotgun (WGS) entry which is preliminary data.</text>
</comment>
<dbReference type="InterPro" id="IPR036291">
    <property type="entry name" value="NAD(P)-bd_dom_sf"/>
</dbReference>
<protein>
    <recommendedName>
        <fullName evidence="2">dTDP-4-dehydrorhamnose reductase</fullName>
        <ecNumber evidence="2">1.1.1.133</ecNumber>
    </recommendedName>
</protein>
<dbReference type="InterPro" id="IPR005913">
    <property type="entry name" value="dTDP_dehydrorham_reduct"/>
</dbReference>
<dbReference type="GO" id="GO:0005829">
    <property type="term" value="C:cytosol"/>
    <property type="evidence" value="ECO:0007669"/>
    <property type="project" value="TreeGrafter"/>
</dbReference>
<keyword evidence="5" id="KW-1185">Reference proteome</keyword>
<dbReference type="PANTHER" id="PTHR10491:SF4">
    <property type="entry name" value="METHIONINE ADENOSYLTRANSFERASE 2 SUBUNIT BETA"/>
    <property type="match status" value="1"/>
</dbReference>
<dbReference type="CDD" id="cd05254">
    <property type="entry name" value="dTDP_HR_like_SDR_e"/>
    <property type="match status" value="1"/>
</dbReference>
<evidence type="ECO:0000256" key="1">
    <source>
        <dbReference type="ARBA" id="ARBA00010944"/>
    </source>
</evidence>
<dbReference type="Gene3D" id="3.90.25.10">
    <property type="entry name" value="UDP-galactose 4-epimerase, domain 1"/>
    <property type="match status" value="1"/>
</dbReference>
<organism evidence="4 5">
    <name type="scientific">Nocardia gamkensis</name>
    <dbReference type="NCBI Taxonomy" id="352869"/>
    <lineage>
        <taxon>Bacteria</taxon>
        <taxon>Bacillati</taxon>
        <taxon>Actinomycetota</taxon>
        <taxon>Actinomycetes</taxon>
        <taxon>Mycobacteriales</taxon>
        <taxon>Nocardiaceae</taxon>
        <taxon>Nocardia</taxon>
    </lineage>
</organism>
<proteinExistence type="inferred from homology"/>
<sequence length="285" mass="30324">MVTGADGLLGSAITKATSPFRRADRQVLGFGSKELDITDESAVNDTIGSGDVVINCAAYTSVDAAETEADKAFAVNAVGPGLLARACAKKEARLLHISTAYVFDGAASRPWETWSPTNPLSVYGRSKLAGEEASRAALPEARIVRTMWLYSGTDRDFPAALVRRCSRGEHVAVVTDQIASPTYVDDLVSALFDLVAHPNPPRLLHATGGGAASKYRFARAIIESAGLDAGLLRPCRTSEFRDAAARPRNAVLSKASWTDCGLPPLPHWRDGLRRALGAALPDVRP</sequence>
<comment type="similarity">
    <text evidence="1 2">Belongs to the dTDP-4-dehydrorhamnose reductase family.</text>
</comment>
<feature type="domain" description="RmlD-like substrate binding" evidence="3">
    <location>
        <begin position="1"/>
        <end position="276"/>
    </location>
</feature>
<dbReference type="SUPFAM" id="SSF51735">
    <property type="entry name" value="NAD(P)-binding Rossmann-fold domains"/>
    <property type="match status" value="1"/>
</dbReference>
<reference evidence="4 5" key="1">
    <citation type="submission" date="2020-04" db="EMBL/GenBank/DDBJ databases">
        <title>MicrobeNet Type strains.</title>
        <authorList>
            <person name="Nicholson A.C."/>
        </authorList>
    </citation>
    <scope>NUCLEOTIDE SEQUENCE [LARGE SCALE GENOMIC DNA]</scope>
    <source>
        <strain evidence="4 5">DSM 44956</strain>
    </source>
</reference>
<evidence type="ECO:0000313" key="5">
    <source>
        <dbReference type="Proteomes" id="UP000540698"/>
    </source>
</evidence>
<dbReference type="AlphaFoldDB" id="A0A7X6L1K2"/>
<evidence type="ECO:0000256" key="2">
    <source>
        <dbReference type="RuleBase" id="RU364082"/>
    </source>
</evidence>
<evidence type="ECO:0000259" key="3">
    <source>
        <dbReference type="Pfam" id="PF04321"/>
    </source>
</evidence>
<dbReference type="Pfam" id="PF04321">
    <property type="entry name" value="RmlD_sub_bind"/>
    <property type="match status" value="1"/>
</dbReference>
<name>A0A7X6L1K2_9NOCA</name>
<dbReference type="Proteomes" id="UP000540698">
    <property type="component" value="Unassembled WGS sequence"/>
</dbReference>
<dbReference type="GO" id="GO:0008831">
    <property type="term" value="F:dTDP-4-dehydrorhamnose reductase activity"/>
    <property type="evidence" value="ECO:0007669"/>
    <property type="project" value="UniProtKB-EC"/>
</dbReference>
<evidence type="ECO:0000313" key="4">
    <source>
        <dbReference type="EMBL" id="NKY26012.1"/>
    </source>
</evidence>
<dbReference type="PANTHER" id="PTHR10491">
    <property type="entry name" value="DTDP-4-DEHYDRORHAMNOSE REDUCTASE"/>
    <property type="match status" value="1"/>
</dbReference>
<comment type="pathway">
    <text evidence="2">Carbohydrate biosynthesis; dTDP-L-rhamnose biosynthesis.</text>
</comment>
<keyword evidence="2" id="KW-0521">NADP</keyword>
<dbReference type="NCBIfam" id="TIGR01214">
    <property type="entry name" value="rmlD"/>
    <property type="match status" value="1"/>
</dbReference>